<dbReference type="Gene3D" id="1.10.10.10">
    <property type="entry name" value="Winged helix-like DNA-binding domain superfamily/Winged helix DNA-binding domain"/>
    <property type="match status" value="1"/>
</dbReference>
<proteinExistence type="predicted"/>
<dbReference type="PROSITE" id="PS50995">
    <property type="entry name" value="HTH_MARR_2"/>
    <property type="match status" value="1"/>
</dbReference>
<dbReference type="AlphaFoldDB" id="A0A0P1GR58"/>
<dbReference type="GO" id="GO:0006950">
    <property type="term" value="P:response to stress"/>
    <property type="evidence" value="ECO:0007669"/>
    <property type="project" value="TreeGrafter"/>
</dbReference>
<dbReference type="PANTHER" id="PTHR33164">
    <property type="entry name" value="TRANSCRIPTIONAL REGULATOR, MARR FAMILY"/>
    <property type="match status" value="1"/>
</dbReference>
<dbReference type="InterPro" id="IPR039422">
    <property type="entry name" value="MarR/SlyA-like"/>
</dbReference>
<organism evidence="2 3">
    <name type="scientific">Thalassovita mediterranea</name>
    <dbReference type="NCBI Taxonomy" id="340021"/>
    <lineage>
        <taxon>Bacteria</taxon>
        <taxon>Pseudomonadati</taxon>
        <taxon>Pseudomonadota</taxon>
        <taxon>Alphaproteobacteria</taxon>
        <taxon>Rhodobacterales</taxon>
        <taxon>Roseobacteraceae</taxon>
        <taxon>Thalassovita</taxon>
    </lineage>
</organism>
<reference evidence="2 3" key="1">
    <citation type="submission" date="2015-09" db="EMBL/GenBank/DDBJ databases">
        <authorList>
            <consortium name="Swine Surveillance"/>
        </authorList>
    </citation>
    <scope>NUCLEOTIDE SEQUENCE [LARGE SCALE GENOMIC DNA]</scope>
    <source>
        <strain evidence="2 3">CECT 8383</strain>
    </source>
</reference>
<evidence type="ECO:0000259" key="1">
    <source>
        <dbReference type="PROSITE" id="PS50995"/>
    </source>
</evidence>
<dbReference type="OrthoDB" id="582199at2"/>
<dbReference type="Pfam" id="PF01047">
    <property type="entry name" value="MarR"/>
    <property type="match status" value="1"/>
</dbReference>
<sequence>MGCEQIPSYDPTEDQTLSPEIRALLGVDAIYNQVLAVVEQMSFAKDLPDPAKRLVIRLDAPMRLGDLARVSNVLPSTLTALVDLLEAEGLAERKRDPSDRRAWLLTLTEKGHARRAEMAQKAAEVFHAITGFDAAETAAFADLTDKARRNLHETLSNRSRK</sequence>
<dbReference type="InterPro" id="IPR036390">
    <property type="entry name" value="WH_DNA-bd_sf"/>
</dbReference>
<dbReference type="PRINTS" id="PR00598">
    <property type="entry name" value="HTHMARR"/>
</dbReference>
<dbReference type="SMART" id="SM00347">
    <property type="entry name" value="HTH_MARR"/>
    <property type="match status" value="1"/>
</dbReference>
<dbReference type="InterPro" id="IPR000835">
    <property type="entry name" value="HTH_MarR-typ"/>
</dbReference>
<dbReference type="Proteomes" id="UP000051681">
    <property type="component" value="Unassembled WGS sequence"/>
</dbReference>
<dbReference type="STRING" id="340021.TM5383_02226"/>
<dbReference type="RefSeq" id="WP_058319092.1">
    <property type="nucleotide sequence ID" value="NZ_CYSF01000011.1"/>
</dbReference>
<dbReference type="InterPro" id="IPR036388">
    <property type="entry name" value="WH-like_DNA-bd_sf"/>
</dbReference>
<dbReference type="SUPFAM" id="SSF46785">
    <property type="entry name" value="Winged helix' DNA-binding domain"/>
    <property type="match status" value="1"/>
</dbReference>
<name>A0A0P1GR58_9RHOB</name>
<evidence type="ECO:0000313" key="2">
    <source>
        <dbReference type="EMBL" id="CUH85004.1"/>
    </source>
</evidence>
<dbReference type="EMBL" id="CYSF01000011">
    <property type="protein sequence ID" value="CUH85004.1"/>
    <property type="molecule type" value="Genomic_DNA"/>
</dbReference>
<feature type="domain" description="HTH marR-type" evidence="1">
    <location>
        <begin position="1"/>
        <end position="149"/>
    </location>
</feature>
<evidence type="ECO:0000313" key="3">
    <source>
        <dbReference type="Proteomes" id="UP000051681"/>
    </source>
</evidence>
<keyword evidence="3" id="KW-1185">Reference proteome</keyword>
<accession>A0A0P1GR58</accession>
<dbReference type="GO" id="GO:0003700">
    <property type="term" value="F:DNA-binding transcription factor activity"/>
    <property type="evidence" value="ECO:0007669"/>
    <property type="project" value="InterPro"/>
</dbReference>
<protein>
    <submittedName>
        <fullName evidence="2">Homoprotocatechuate degradation operon regulator, HpaR</fullName>
    </submittedName>
</protein>
<dbReference type="PANTHER" id="PTHR33164:SF43">
    <property type="entry name" value="HTH-TYPE TRANSCRIPTIONAL REPRESSOR YETL"/>
    <property type="match status" value="1"/>
</dbReference>
<gene>
    <name evidence="2" type="ORF">TM5383_02226</name>
</gene>